<sequence length="619" mass="67213">MLFFLLFPLLASLAAPADQPTDCSFHRLELGQFGPCNDNGTLDWKDDTFTASLTLGYTSRPAQGFLLISSRQLMDTLAIPVGQLPASAERYTLEKVAFQAGQQRQRISLKAWFSDAPDCARSNPDAGKSREQCSVCAGPPGTTGQRYPECWPVQATAQPCTQSVNYAPDPDYPELTPLRYMQVIVHIFQKEDPDQLGQWAPHPTDPANFTEAHLPIIRSWFDDPKGVNGLLSNLCDDPTDASPHMTDARVRLLNTGTPGKDVFFHPDNRGWGIGYSGCKPGGYSYWYKVADRYIENPSPQHPDYEALSAPQTQNAFHVFVTAGKWQAEPPGDPRIPDDNDCYWPCGGGLTSSMGCVDGQVPDHPAQAMFGTYNIWLHGNTPGEQACEIDYPGSDAGLGENLLGEIFHVLSLDHLSPLQAHKRHPDGGDGCSDTPWKSDYNRLGCNIPGRCALSQCQIGRMLHFFSELKPSFERFPDGQGGFSAFPSPCAPTQPPLVVPEGADITWSAPQELRSGLVISAGARLTIDCKLGMPAGAGITVKPGGELVLNGGQIYSRCKERPWAGLSCQGRFQASGGAVIEYAEKLLLLPGGQAEVNDALFFKCSNTPASWCGQDGNICID</sequence>
<dbReference type="AlphaFoldDB" id="A0A5C6RW74"/>
<evidence type="ECO:0000313" key="2">
    <source>
        <dbReference type="EMBL" id="TXB66347.1"/>
    </source>
</evidence>
<feature type="signal peptide" evidence="1">
    <location>
        <begin position="1"/>
        <end position="17"/>
    </location>
</feature>
<accession>A0A5C6RW74</accession>
<comment type="caution">
    <text evidence="2">The sequence shown here is derived from an EMBL/GenBank/DDBJ whole genome shotgun (WGS) entry which is preliminary data.</text>
</comment>
<dbReference type="OrthoDB" id="5289240at2"/>
<dbReference type="RefSeq" id="WP_147166516.1">
    <property type="nucleotide sequence ID" value="NZ_VOOR01000008.1"/>
</dbReference>
<feature type="chain" id="PRO_5022863392" description="Ig-like domain-containing protein" evidence="1">
    <location>
        <begin position="18"/>
        <end position="619"/>
    </location>
</feature>
<name>A0A5C6RW74_9BACT</name>
<keyword evidence="3" id="KW-1185">Reference proteome</keyword>
<protein>
    <recommendedName>
        <fullName evidence="4">Ig-like domain-containing protein</fullName>
    </recommendedName>
</protein>
<reference evidence="2 3" key="1">
    <citation type="submission" date="2019-08" db="EMBL/GenBank/DDBJ databases">
        <title>Genome of Phaeodactylibacter luteus.</title>
        <authorList>
            <person name="Bowman J.P."/>
        </authorList>
    </citation>
    <scope>NUCLEOTIDE SEQUENCE [LARGE SCALE GENOMIC DNA]</scope>
    <source>
        <strain evidence="2 3">KCTC 42180</strain>
    </source>
</reference>
<keyword evidence="1" id="KW-0732">Signal</keyword>
<evidence type="ECO:0000256" key="1">
    <source>
        <dbReference type="SAM" id="SignalP"/>
    </source>
</evidence>
<evidence type="ECO:0000313" key="3">
    <source>
        <dbReference type="Proteomes" id="UP000321580"/>
    </source>
</evidence>
<proteinExistence type="predicted"/>
<gene>
    <name evidence="2" type="ORF">FRY97_05915</name>
</gene>
<evidence type="ECO:0008006" key="4">
    <source>
        <dbReference type="Google" id="ProtNLM"/>
    </source>
</evidence>
<dbReference type="EMBL" id="VOOR01000008">
    <property type="protein sequence ID" value="TXB66347.1"/>
    <property type="molecule type" value="Genomic_DNA"/>
</dbReference>
<organism evidence="2 3">
    <name type="scientific">Phaeodactylibacter luteus</name>
    <dbReference type="NCBI Taxonomy" id="1564516"/>
    <lineage>
        <taxon>Bacteria</taxon>
        <taxon>Pseudomonadati</taxon>
        <taxon>Bacteroidota</taxon>
        <taxon>Saprospiria</taxon>
        <taxon>Saprospirales</taxon>
        <taxon>Haliscomenobacteraceae</taxon>
        <taxon>Phaeodactylibacter</taxon>
    </lineage>
</organism>
<dbReference type="Proteomes" id="UP000321580">
    <property type="component" value="Unassembled WGS sequence"/>
</dbReference>